<sequence>MPQHAEWLHDVPAYLRSLEEGLARSIERLYRNPNRFSSALSTAMTCVHAHLKADPTAASDRTWEAAKIALQIASAGFRAATLSPGETTECRIGQEVRELPAARLVPDAHPANWLTGFWLAVIARDQRRMTQFAEVPVEILRRDNGVRFDEFFFHWVEALQAFWATNPAMWEKLSAATETCRPERARNTDEEILGTMYTPVIAMFDRLVRKDRDGFVQALRRALQAHQQYWTKDDDRAVSLSGNLALGALAMACMACDLGWSIEVESDYLPAYFLRPAEAGTSLS</sequence>
<evidence type="ECO:0000313" key="2">
    <source>
        <dbReference type="Proteomes" id="UP001551658"/>
    </source>
</evidence>
<dbReference type="EMBL" id="JBFAIH010000014">
    <property type="protein sequence ID" value="MEV0365613.1"/>
    <property type="molecule type" value="Genomic_DNA"/>
</dbReference>
<organism evidence="1 2">
    <name type="scientific">Nocardia fusca</name>
    <dbReference type="NCBI Taxonomy" id="941183"/>
    <lineage>
        <taxon>Bacteria</taxon>
        <taxon>Bacillati</taxon>
        <taxon>Actinomycetota</taxon>
        <taxon>Actinomycetes</taxon>
        <taxon>Mycobacteriales</taxon>
        <taxon>Nocardiaceae</taxon>
        <taxon>Nocardia</taxon>
    </lineage>
</organism>
<gene>
    <name evidence="1" type="ORF">AB0H72_23225</name>
</gene>
<dbReference type="Proteomes" id="UP001551658">
    <property type="component" value="Unassembled WGS sequence"/>
</dbReference>
<name>A0ABV3FD43_9NOCA</name>
<comment type="caution">
    <text evidence="1">The sequence shown here is derived from an EMBL/GenBank/DDBJ whole genome shotgun (WGS) entry which is preliminary data.</text>
</comment>
<proteinExistence type="predicted"/>
<evidence type="ECO:0000313" key="1">
    <source>
        <dbReference type="EMBL" id="MEV0365613.1"/>
    </source>
</evidence>
<accession>A0ABV3FD43</accession>
<dbReference type="InterPro" id="IPR029074">
    <property type="entry name" value="Imm49"/>
</dbReference>
<keyword evidence="2" id="KW-1185">Reference proteome</keyword>
<protein>
    <submittedName>
        <fullName evidence="1">Immunity 49 family protein</fullName>
    </submittedName>
</protein>
<dbReference type="RefSeq" id="WP_357982226.1">
    <property type="nucleotide sequence ID" value="NZ_JBFAIH010000014.1"/>
</dbReference>
<dbReference type="Pfam" id="PF15575">
    <property type="entry name" value="Imm49"/>
    <property type="match status" value="1"/>
</dbReference>
<reference evidence="1 2" key="1">
    <citation type="submission" date="2024-06" db="EMBL/GenBank/DDBJ databases">
        <title>The Natural Products Discovery Center: Release of the First 8490 Sequenced Strains for Exploring Actinobacteria Biosynthetic Diversity.</title>
        <authorList>
            <person name="Kalkreuter E."/>
            <person name="Kautsar S.A."/>
            <person name="Yang D."/>
            <person name="Bader C.D."/>
            <person name="Teijaro C.N."/>
            <person name="Fluegel L."/>
            <person name="Davis C.M."/>
            <person name="Simpson J.R."/>
            <person name="Lauterbach L."/>
            <person name="Steele A.D."/>
            <person name="Gui C."/>
            <person name="Meng S."/>
            <person name="Li G."/>
            <person name="Viehrig K."/>
            <person name="Ye F."/>
            <person name="Su P."/>
            <person name="Kiefer A.F."/>
            <person name="Nichols A."/>
            <person name="Cepeda A.J."/>
            <person name="Yan W."/>
            <person name="Fan B."/>
            <person name="Jiang Y."/>
            <person name="Adhikari A."/>
            <person name="Zheng C.-J."/>
            <person name="Schuster L."/>
            <person name="Cowan T.M."/>
            <person name="Smanski M.J."/>
            <person name="Chevrette M.G."/>
            <person name="De Carvalho L.P.S."/>
            <person name="Shen B."/>
        </authorList>
    </citation>
    <scope>NUCLEOTIDE SEQUENCE [LARGE SCALE GENOMIC DNA]</scope>
    <source>
        <strain evidence="1 2">NPDC050671</strain>
    </source>
</reference>